<dbReference type="InterPro" id="IPR000933">
    <property type="entry name" value="Glyco_hydro_29"/>
</dbReference>
<keyword evidence="5 8" id="KW-0378">Hydrolase</keyword>
<comment type="similarity">
    <text evidence="2">Belongs to the glycosyl hydrolase 29 family.</text>
</comment>
<evidence type="ECO:0000256" key="2">
    <source>
        <dbReference type="ARBA" id="ARBA00007951"/>
    </source>
</evidence>
<dbReference type="InterPro" id="IPR017853">
    <property type="entry name" value="GH"/>
</dbReference>
<dbReference type="InterPro" id="IPR057739">
    <property type="entry name" value="Glyco_hydro_29_N"/>
</dbReference>
<evidence type="ECO:0000256" key="1">
    <source>
        <dbReference type="ARBA" id="ARBA00004071"/>
    </source>
</evidence>
<dbReference type="EMBL" id="CP002659">
    <property type="protein sequence ID" value="AEC01594.1"/>
    <property type="molecule type" value="Genomic_DNA"/>
</dbReference>
<evidence type="ECO:0000256" key="5">
    <source>
        <dbReference type="ARBA" id="ARBA00022801"/>
    </source>
</evidence>
<dbReference type="GO" id="GO:0006004">
    <property type="term" value="P:fucose metabolic process"/>
    <property type="evidence" value="ECO:0007669"/>
    <property type="project" value="InterPro"/>
</dbReference>
<evidence type="ECO:0000256" key="6">
    <source>
        <dbReference type="ARBA" id="ARBA00023295"/>
    </source>
</evidence>
<dbReference type="SUPFAM" id="SSF51445">
    <property type="entry name" value="(Trans)glycosidases"/>
    <property type="match status" value="1"/>
</dbReference>
<dbReference type="OrthoDB" id="107551at2"/>
<dbReference type="Gene3D" id="3.20.20.80">
    <property type="entry name" value="Glycosidases"/>
    <property type="match status" value="1"/>
</dbReference>
<dbReference type="STRING" id="760011.Spico_0365"/>
<dbReference type="GO" id="GO:0016139">
    <property type="term" value="P:glycoside catabolic process"/>
    <property type="evidence" value="ECO:0007669"/>
    <property type="project" value="TreeGrafter"/>
</dbReference>
<evidence type="ECO:0000256" key="4">
    <source>
        <dbReference type="ARBA" id="ARBA00022729"/>
    </source>
</evidence>
<comment type="function">
    <text evidence="1">Alpha-L-fucosidase is responsible for hydrolyzing the alpha-1,6-linked fucose joined to the reducing-end N-acetylglucosamine of the carbohydrate moieties of glycoproteins.</text>
</comment>
<keyword evidence="9" id="KW-1185">Reference proteome</keyword>
<dbReference type="SMART" id="SM00812">
    <property type="entry name" value="Alpha_L_fucos"/>
    <property type="match status" value="1"/>
</dbReference>
<proteinExistence type="inferred from homology"/>
<reference evidence="9" key="1">
    <citation type="submission" date="2011-04" db="EMBL/GenBank/DDBJ databases">
        <title>The complete genome of Spirochaeta coccoides DSM 17374.</title>
        <authorList>
            <person name="Lucas S."/>
            <person name="Copeland A."/>
            <person name="Lapidus A."/>
            <person name="Bruce D."/>
            <person name="Goodwin L."/>
            <person name="Pitluck S."/>
            <person name="Peters L."/>
            <person name="Kyrpides N."/>
            <person name="Mavromatis K."/>
            <person name="Pagani I."/>
            <person name="Ivanova N."/>
            <person name="Ovchinnikova G."/>
            <person name="Lu M."/>
            <person name="Detter J.C."/>
            <person name="Tapia R."/>
            <person name="Han C."/>
            <person name="Land M."/>
            <person name="Hauser L."/>
            <person name="Markowitz V."/>
            <person name="Cheng J.-F."/>
            <person name="Hugenholtz P."/>
            <person name="Woyke T."/>
            <person name="Wu D."/>
            <person name="Spring S."/>
            <person name="Schroeder M."/>
            <person name="Brambilla E."/>
            <person name="Klenk H.-P."/>
            <person name="Eisen J.A."/>
        </authorList>
    </citation>
    <scope>NUCLEOTIDE SEQUENCE [LARGE SCALE GENOMIC DNA]</scope>
    <source>
        <strain evidence="9">ATCC BAA-1237 / DSM 17374 / SPN1</strain>
    </source>
</reference>
<dbReference type="HOGENOM" id="CLU_002934_0_0_12"/>
<gene>
    <name evidence="8" type="ordered locus">Spico_0365</name>
</gene>
<dbReference type="KEGG" id="scc:Spico_0365"/>
<dbReference type="InterPro" id="IPR016286">
    <property type="entry name" value="FUC_metazoa-typ"/>
</dbReference>
<evidence type="ECO:0000313" key="8">
    <source>
        <dbReference type="EMBL" id="AEC01594.1"/>
    </source>
</evidence>
<keyword evidence="6" id="KW-0326">Glycosidase</keyword>
<dbReference type="Proteomes" id="UP000007939">
    <property type="component" value="Chromosome"/>
</dbReference>
<evidence type="ECO:0000259" key="7">
    <source>
        <dbReference type="Pfam" id="PF01120"/>
    </source>
</evidence>
<evidence type="ECO:0000256" key="3">
    <source>
        <dbReference type="ARBA" id="ARBA00012662"/>
    </source>
</evidence>
<keyword evidence="4" id="KW-0732">Signal</keyword>
<reference evidence="8 9" key="2">
    <citation type="journal article" date="2012" name="Stand. Genomic Sci.">
        <title>Complete genome sequence of the termite hindgut bacterium Spirochaeta coccoides type strain (SPN1(T)), reclassification in the genus Sphaerochaeta as Sphaerochaeta coccoides comb. nov. and emendations of the family Spirochaetaceae and the genus Sphaerochaeta.</title>
        <authorList>
            <person name="Abt B."/>
            <person name="Han C."/>
            <person name="Scheuner C."/>
            <person name="Lu M."/>
            <person name="Lapidus A."/>
            <person name="Nolan M."/>
            <person name="Lucas S."/>
            <person name="Hammon N."/>
            <person name="Deshpande S."/>
            <person name="Cheng J.F."/>
            <person name="Tapia R."/>
            <person name="Goodwin L.A."/>
            <person name="Pitluck S."/>
            <person name="Liolios K."/>
            <person name="Pagani I."/>
            <person name="Ivanova N."/>
            <person name="Mavromatis K."/>
            <person name="Mikhailova N."/>
            <person name="Huntemann M."/>
            <person name="Pati A."/>
            <person name="Chen A."/>
            <person name="Palaniappan K."/>
            <person name="Land M."/>
            <person name="Hauser L."/>
            <person name="Brambilla E.M."/>
            <person name="Rohde M."/>
            <person name="Spring S."/>
            <person name="Gronow S."/>
            <person name="Goker M."/>
            <person name="Woyke T."/>
            <person name="Bristow J."/>
            <person name="Eisen J.A."/>
            <person name="Markowitz V."/>
            <person name="Hugenholtz P."/>
            <person name="Kyrpides N.C."/>
            <person name="Klenk H.P."/>
            <person name="Detter J.C."/>
        </authorList>
    </citation>
    <scope>NUCLEOTIDE SEQUENCE [LARGE SCALE GENOMIC DNA]</scope>
    <source>
        <strain evidence="9">ATCC BAA-1237 / DSM 17374 / SPN1</strain>
    </source>
</reference>
<dbReference type="RefSeq" id="WP_013738990.1">
    <property type="nucleotide sequence ID" value="NC_015436.1"/>
</dbReference>
<dbReference type="Pfam" id="PF01120">
    <property type="entry name" value="Alpha_L_fucos"/>
    <property type="match status" value="1"/>
</dbReference>
<protein>
    <recommendedName>
        <fullName evidence="3">alpha-L-fucosidase</fullName>
        <ecNumber evidence="3">3.2.1.51</ecNumber>
    </recommendedName>
</protein>
<accession>F4GHQ6</accession>
<dbReference type="PANTHER" id="PTHR10030:SF37">
    <property type="entry name" value="ALPHA-L-FUCOSIDASE-RELATED"/>
    <property type="match status" value="1"/>
</dbReference>
<dbReference type="GO" id="GO:0004560">
    <property type="term" value="F:alpha-L-fucosidase activity"/>
    <property type="evidence" value="ECO:0007669"/>
    <property type="project" value="InterPro"/>
</dbReference>
<name>F4GHQ6_PARC1</name>
<dbReference type="PANTHER" id="PTHR10030">
    <property type="entry name" value="ALPHA-L-FUCOSIDASE"/>
    <property type="match status" value="1"/>
</dbReference>
<feature type="domain" description="Glycoside hydrolase family 29 N-terminal" evidence="7">
    <location>
        <begin position="2"/>
        <end position="313"/>
    </location>
</feature>
<dbReference type="eggNOG" id="COG3669">
    <property type="taxonomic scope" value="Bacteria"/>
</dbReference>
<dbReference type="GO" id="GO:0005764">
    <property type="term" value="C:lysosome"/>
    <property type="evidence" value="ECO:0007669"/>
    <property type="project" value="TreeGrafter"/>
</dbReference>
<dbReference type="AlphaFoldDB" id="F4GHQ6"/>
<organism evidence="8 9">
    <name type="scientific">Parasphaerochaeta coccoides (strain ATCC BAA-1237 / DSM 17374 / SPN1)</name>
    <name type="common">Sphaerochaeta coccoides</name>
    <dbReference type="NCBI Taxonomy" id="760011"/>
    <lineage>
        <taxon>Bacteria</taxon>
        <taxon>Pseudomonadati</taxon>
        <taxon>Spirochaetota</taxon>
        <taxon>Spirochaetia</taxon>
        <taxon>Spirochaetales</taxon>
        <taxon>Sphaerochaetaceae</taxon>
        <taxon>Parasphaerochaeta</taxon>
    </lineage>
</organism>
<dbReference type="PRINTS" id="PR00741">
    <property type="entry name" value="GLHYDRLASE29"/>
</dbReference>
<dbReference type="EC" id="3.2.1.51" evidence="3"/>
<evidence type="ECO:0000313" key="9">
    <source>
        <dbReference type="Proteomes" id="UP000007939"/>
    </source>
</evidence>
<sequence>MKKEWYSQQRLAAIQKWKDLAYGMFVHFGLYSLCGGVWDGENVKVGYSEQILSHGPVPQDSYEALKHSFSIENFDADAIASLAVAAGMRYIVLTAKHHDGFCLFDTATTDYSTMHSPCRKDIVAEMSRACSTHGLGFGLYYSWIDWHFPYALPISPHNSDAIPLEHMDYTMAQLTELLTGYGEICELWMDMGAPTRDQSRHVADLAHSLQPNIMVNGRVWNDCGDFLTMGDNQFPEHELQMPWQTPATIYHETWGYRSWQERKDAQGKVFQLSSALFSVLDGGGNYLLNIGPTGDGSIVPFEREVLEGIGREVRKRGLSRNPQGTVIAERIEKNETVHELGGATKQYRYTGGDYYSFHPIVTALSWKIELERDAVYEVAYRLSAHLEKEMKLCLDWEHDGGASDDDSDGTFIFTLKRGHQESIIFTNMVMRAGITTLTLHTVGSPIKRPELEGEDIILLLRKQRKE</sequence>